<dbReference type="Proteomes" id="UP001412067">
    <property type="component" value="Unassembled WGS sequence"/>
</dbReference>
<sequence length="379" mass="42473">MGGLLVRSDDLEIKSGGQEIARSNNQGGQHRRLREVTFLWKPMRQQVKVIKDGGRHNKRENFLRSFSKKCTWKAAGDYDRAERNNCLKKMPTVTCRTRRKFKLSEMVKVFYSGKELEDDKSLTIQEICPNFVLHLVHAKIQLRPKAPRLPAEIKPLLTSHFAGEDIYGGSDRLLSQVVPRKVIVVKRVDTSDLHEVASAIGPMTKLESMATNNPPVEGEGLGCLAYSPLSMPWCLGDKCFRPSWNTGAKVASNTVLSGTRPNVTVRTCIDYGRLHAMSELIQFMNTDIDLDESIAQITPTHLDNITAQDVSMDNTSALDDTPLNFSLLLLLTTNFMLKGAPSKPYADALVLSLFGEPTSAERRVSWQDKLKRDELDSEL</sequence>
<comment type="caution">
    <text evidence="1">The sequence shown here is derived from an EMBL/GenBank/DDBJ whole genome shotgun (WGS) entry which is preliminary data.</text>
</comment>
<dbReference type="EMBL" id="JBBWWR010000009">
    <property type="protein sequence ID" value="KAK8961843.1"/>
    <property type="molecule type" value="Genomic_DNA"/>
</dbReference>
<reference evidence="1 2" key="1">
    <citation type="journal article" date="2022" name="Nat. Plants">
        <title>Genomes of leafy and leafless Platanthera orchids illuminate the evolution of mycoheterotrophy.</title>
        <authorList>
            <person name="Li M.H."/>
            <person name="Liu K.W."/>
            <person name="Li Z."/>
            <person name="Lu H.C."/>
            <person name="Ye Q.L."/>
            <person name="Zhang D."/>
            <person name="Wang J.Y."/>
            <person name="Li Y.F."/>
            <person name="Zhong Z.M."/>
            <person name="Liu X."/>
            <person name="Yu X."/>
            <person name="Liu D.K."/>
            <person name="Tu X.D."/>
            <person name="Liu B."/>
            <person name="Hao Y."/>
            <person name="Liao X.Y."/>
            <person name="Jiang Y.T."/>
            <person name="Sun W.H."/>
            <person name="Chen J."/>
            <person name="Chen Y.Q."/>
            <person name="Ai Y."/>
            <person name="Zhai J.W."/>
            <person name="Wu S.S."/>
            <person name="Zhou Z."/>
            <person name="Hsiao Y.Y."/>
            <person name="Wu W.L."/>
            <person name="Chen Y.Y."/>
            <person name="Lin Y.F."/>
            <person name="Hsu J.L."/>
            <person name="Li C.Y."/>
            <person name="Wang Z.W."/>
            <person name="Zhao X."/>
            <person name="Zhong W.Y."/>
            <person name="Ma X.K."/>
            <person name="Ma L."/>
            <person name="Huang J."/>
            <person name="Chen G.Z."/>
            <person name="Huang M.Z."/>
            <person name="Huang L."/>
            <person name="Peng D.H."/>
            <person name="Luo Y.B."/>
            <person name="Zou S.Q."/>
            <person name="Chen S.P."/>
            <person name="Lan S."/>
            <person name="Tsai W.C."/>
            <person name="Van de Peer Y."/>
            <person name="Liu Z.J."/>
        </authorList>
    </citation>
    <scope>NUCLEOTIDE SEQUENCE [LARGE SCALE GENOMIC DNA]</scope>
    <source>
        <strain evidence="1">Lor288</strain>
    </source>
</reference>
<evidence type="ECO:0000313" key="1">
    <source>
        <dbReference type="EMBL" id="KAK8961843.1"/>
    </source>
</evidence>
<accession>A0ABR2MCM0</accession>
<organism evidence="1 2">
    <name type="scientific">Platanthera guangdongensis</name>
    <dbReference type="NCBI Taxonomy" id="2320717"/>
    <lineage>
        <taxon>Eukaryota</taxon>
        <taxon>Viridiplantae</taxon>
        <taxon>Streptophyta</taxon>
        <taxon>Embryophyta</taxon>
        <taxon>Tracheophyta</taxon>
        <taxon>Spermatophyta</taxon>
        <taxon>Magnoliopsida</taxon>
        <taxon>Liliopsida</taxon>
        <taxon>Asparagales</taxon>
        <taxon>Orchidaceae</taxon>
        <taxon>Orchidoideae</taxon>
        <taxon>Orchideae</taxon>
        <taxon>Orchidinae</taxon>
        <taxon>Platanthera</taxon>
    </lineage>
</organism>
<gene>
    <name evidence="1" type="ORF">KSP40_PGU012067</name>
</gene>
<evidence type="ECO:0000313" key="2">
    <source>
        <dbReference type="Proteomes" id="UP001412067"/>
    </source>
</evidence>
<name>A0ABR2MCM0_9ASPA</name>
<evidence type="ECO:0008006" key="3">
    <source>
        <dbReference type="Google" id="ProtNLM"/>
    </source>
</evidence>
<proteinExistence type="predicted"/>
<keyword evidence="2" id="KW-1185">Reference proteome</keyword>
<protein>
    <recommendedName>
        <fullName evidence="3">Ubiquitin-like domain-containing protein</fullName>
    </recommendedName>
</protein>